<protein>
    <submittedName>
        <fullName evidence="1">Uncharacterized protein</fullName>
    </submittedName>
</protein>
<keyword evidence="2" id="KW-1185">Reference proteome</keyword>
<evidence type="ECO:0000313" key="2">
    <source>
        <dbReference type="Proteomes" id="UP000237000"/>
    </source>
</evidence>
<comment type="caution">
    <text evidence="1">The sequence shown here is derived from an EMBL/GenBank/DDBJ whole genome shotgun (WGS) entry which is preliminary data.</text>
</comment>
<proteinExistence type="predicted"/>
<sequence>MIILTIIFPLLSTSPSYQTMKRILIFSPSSHTKHNKERVTSFLSHFSSLGNIGPLPFLSFLPPNKHSLKETIETTNSRLQLFPNARSKSLYRLIVKGTVDLFNI</sequence>
<dbReference type="OrthoDB" id="10405432at2759"/>
<organism evidence="1 2">
    <name type="scientific">Trema orientale</name>
    <name type="common">Charcoal tree</name>
    <name type="synonym">Celtis orientalis</name>
    <dbReference type="NCBI Taxonomy" id="63057"/>
    <lineage>
        <taxon>Eukaryota</taxon>
        <taxon>Viridiplantae</taxon>
        <taxon>Streptophyta</taxon>
        <taxon>Embryophyta</taxon>
        <taxon>Tracheophyta</taxon>
        <taxon>Spermatophyta</taxon>
        <taxon>Magnoliopsida</taxon>
        <taxon>eudicotyledons</taxon>
        <taxon>Gunneridae</taxon>
        <taxon>Pentapetalae</taxon>
        <taxon>rosids</taxon>
        <taxon>fabids</taxon>
        <taxon>Rosales</taxon>
        <taxon>Cannabaceae</taxon>
        <taxon>Trema</taxon>
    </lineage>
</organism>
<dbReference type="EMBL" id="JXTC01000066">
    <property type="protein sequence ID" value="PON92368.1"/>
    <property type="molecule type" value="Genomic_DNA"/>
</dbReference>
<accession>A0A2P5F3L3</accession>
<gene>
    <name evidence="1" type="ORF">TorRG33x02_118730</name>
</gene>
<name>A0A2P5F3L3_TREOI</name>
<dbReference type="Proteomes" id="UP000237000">
    <property type="component" value="Unassembled WGS sequence"/>
</dbReference>
<dbReference type="AlphaFoldDB" id="A0A2P5F3L3"/>
<dbReference type="InParanoid" id="A0A2P5F3L3"/>
<evidence type="ECO:0000313" key="1">
    <source>
        <dbReference type="EMBL" id="PON92368.1"/>
    </source>
</evidence>
<reference evidence="2" key="1">
    <citation type="submission" date="2016-06" db="EMBL/GenBank/DDBJ databases">
        <title>Parallel loss of symbiosis genes in relatives of nitrogen-fixing non-legume Parasponia.</title>
        <authorList>
            <person name="Van Velzen R."/>
            <person name="Holmer R."/>
            <person name="Bu F."/>
            <person name="Rutten L."/>
            <person name="Van Zeijl A."/>
            <person name="Liu W."/>
            <person name="Santuari L."/>
            <person name="Cao Q."/>
            <person name="Sharma T."/>
            <person name="Shen D."/>
            <person name="Roswanjaya Y."/>
            <person name="Wardhani T."/>
            <person name="Kalhor M.S."/>
            <person name="Jansen J."/>
            <person name="Van den Hoogen J."/>
            <person name="Gungor B."/>
            <person name="Hartog M."/>
            <person name="Hontelez J."/>
            <person name="Verver J."/>
            <person name="Yang W.-C."/>
            <person name="Schijlen E."/>
            <person name="Repin R."/>
            <person name="Schilthuizen M."/>
            <person name="Schranz E."/>
            <person name="Heidstra R."/>
            <person name="Miyata K."/>
            <person name="Fedorova E."/>
            <person name="Kohlen W."/>
            <person name="Bisseling T."/>
            <person name="Smit S."/>
            <person name="Geurts R."/>
        </authorList>
    </citation>
    <scope>NUCLEOTIDE SEQUENCE [LARGE SCALE GENOMIC DNA]</scope>
    <source>
        <strain evidence="2">cv. RG33-2</strain>
    </source>
</reference>